<dbReference type="PROSITE" id="PS51464">
    <property type="entry name" value="SIS"/>
    <property type="match status" value="1"/>
</dbReference>
<dbReference type="eggNOG" id="COG1737">
    <property type="taxonomic scope" value="Bacteria"/>
</dbReference>
<dbReference type="PANTHER" id="PTHR30514:SF10">
    <property type="entry name" value="MURR_RPIR FAMILY TRANSCRIPTIONAL REGULATOR"/>
    <property type="match status" value="1"/>
</dbReference>
<dbReference type="InterPro" id="IPR035472">
    <property type="entry name" value="RpiR-like_SIS"/>
</dbReference>
<dbReference type="Gene3D" id="3.40.50.10490">
    <property type="entry name" value="Glucose-6-phosphate isomerase like protein, domain 1"/>
    <property type="match status" value="1"/>
</dbReference>
<dbReference type="PATRIC" id="fig|1423747.3.peg.1330"/>
<protein>
    <submittedName>
        <fullName evidence="6">Helix-turn-helix domain, rpiR family protein</fullName>
    </submittedName>
</protein>
<name>A0A0R1S329_9LACO</name>
<dbReference type="SUPFAM" id="SSF53697">
    <property type="entry name" value="SIS domain"/>
    <property type="match status" value="1"/>
</dbReference>
<keyword evidence="2" id="KW-0238">DNA-binding</keyword>
<dbReference type="Gene3D" id="1.10.10.10">
    <property type="entry name" value="Winged helix-like DNA-binding domain superfamily/Winged helix DNA-binding domain"/>
    <property type="match status" value="1"/>
</dbReference>
<dbReference type="EMBL" id="AZEX01000036">
    <property type="protein sequence ID" value="KRL60467.1"/>
    <property type="molecule type" value="Genomic_DNA"/>
</dbReference>
<organism evidence="6 7">
    <name type="scientific">Latilactobacillus fuchuensis DSM 14340 = JCM 11249</name>
    <dbReference type="NCBI Taxonomy" id="1423747"/>
    <lineage>
        <taxon>Bacteria</taxon>
        <taxon>Bacillati</taxon>
        <taxon>Bacillota</taxon>
        <taxon>Bacilli</taxon>
        <taxon>Lactobacillales</taxon>
        <taxon>Lactobacillaceae</taxon>
        <taxon>Latilactobacillus</taxon>
    </lineage>
</organism>
<dbReference type="Pfam" id="PF01380">
    <property type="entry name" value="SIS"/>
    <property type="match status" value="1"/>
</dbReference>
<evidence type="ECO:0000259" key="5">
    <source>
        <dbReference type="PROSITE" id="PS51464"/>
    </source>
</evidence>
<dbReference type="PANTHER" id="PTHR30514">
    <property type="entry name" value="GLUCOKINASE"/>
    <property type="match status" value="1"/>
</dbReference>
<evidence type="ECO:0000313" key="6">
    <source>
        <dbReference type="EMBL" id="KRL60467.1"/>
    </source>
</evidence>
<evidence type="ECO:0000256" key="2">
    <source>
        <dbReference type="ARBA" id="ARBA00023125"/>
    </source>
</evidence>
<dbReference type="STRING" id="1423747.FC69_GL001304"/>
<feature type="domain" description="HTH rpiR-type" evidence="4">
    <location>
        <begin position="2"/>
        <end position="79"/>
    </location>
</feature>
<sequence length="282" mass="30987">MESIIYSIQKKLPALTKSEKRLAKFVLTDPQKVTTMTTSELATAAAVSPATVARFGQTICGKGGFPTLKIRLSSEKEFTQPIYGEIEPNDSTQDLKNKLTFRINQTLGQTNQLLANQDLEQAAQLIKHKPAVFVYGLGASNIAAEDLQQKLLRVGKLVIQSLDTHLMAAALTAQKDQAVLILISNSGEKSDALHLAALAKSLNIPVIVLTHARDSRLANLATIILQHDDSTESRTLRSAATTSLIAQLYVVDLLYYAFLERHFNKNVSQLSESHQVITDFFK</sequence>
<reference evidence="6 7" key="1">
    <citation type="journal article" date="2015" name="Genome Announc.">
        <title>Expanding the biotechnology potential of lactobacilli through comparative genomics of 213 strains and associated genera.</title>
        <authorList>
            <person name="Sun Z."/>
            <person name="Harris H.M."/>
            <person name="McCann A."/>
            <person name="Guo C."/>
            <person name="Argimon S."/>
            <person name="Zhang W."/>
            <person name="Yang X."/>
            <person name="Jeffery I.B."/>
            <person name="Cooney J.C."/>
            <person name="Kagawa T.F."/>
            <person name="Liu W."/>
            <person name="Song Y."/>
            <person name="Salvetti E."/>
            <person name="Wrobel A."/>
            <person name="Rasinkangas P."/>
            <person name="Parkhill J."/>
            <person name="Rea M.C."/>
            <person name="O'Sullivan O."/>
            <person name="Ritari J."/>
            <person name="Douillard F.P."/>
            <person name="Paul Ross R."/>
            <person name="Yang R."/>
            <person name="Briner A.E."/>
            <person name="Felis G.E."/>
            <person name="de Vos W.M."/>
            <person name="Barrangou R."/>
            <person name="Klaenhammer T.R."/>
            <person name="Caufield P.W."/>
            <person name="Cui Y."/>
            <person name="Zhang H."/>
            <person name="O'Toole P.W."/>
        </authorList>
    </citation>
    <scope>NUCLEOTIDE SEQUENCE [LARGE SCALE GENOMIC DNA]</scope>
    <source>
        <strain evidence="6 7">DSM 14340</strain>
    </source>
</reference>
<gene>
    <name evidence="6" type="ORF">FC69_GL001304</name>
</gene>
<dbReference type="OrthoDB" id="370421at2"/>
<evidence type="ECO:0000256" key="3">
    <source>
        <dbReference type="ARBA" id="ARBA00023163"/>
    </source>
</evidence>
<dbReference type="GO" id="GO:0003700">
    <property type="term" value="F:DNA-binding transcription factor activity"/>
    <property type="evidence" value="ECO:0007669"/>
    <property type="project" value="InterPro"/>
</dbReference>
<dbReference type="RefSeq" id="WP_025083807.1">
    <property type="nucleotide sequence ID" value="NZ_AZEX01000036.1"/>
</dbReference>
<keyword evidence="3" id="KW-0804">Transcription</keyword>
<dbReference type="AlphaFoldDB" id="A0A0R1S329"/>
<keyword evidence="1" id="KW-0805">Transcription regulation</keyword>
<dbReference type="InterPro" id="IPR036388">
    <property type="entry name" value="WH-like_DNA-bd_sf"/>
</dbReference>
<dbReference type="InterPro" id="IPR000281">
    <property type="entry name" value="HTH_RpiR"/>
</dbReference>
<dbReference type="SUPFAM" id="SSF46689">
    <property type="entry name" value="Homeodomain-like"/>
    <property type="match status" value="1"/>
</dbReference>
<dbReference type="PROSITE" id="PS51071">
    <property type="entry name" value="HTH_RPIR"/>
    <property type="match status" value="1"/>
</dbReference>
<accession>A0A0R1S329</accession>
<dbReference type="InterPro" id="IPR009057">
    <property type="entry name" value="Homeodomain-like_sf"/>
</dbReference>
<dbReference type="InterPro" id="IPR047640">
    <property type="entry name" value="RpiR-like"/>
</dbReference>
<proteinExistence type="predicted"/>
<evidence type="ECO:0000259" key="4">
    <source>
        <dbReference type="PROSITE" id="PS51071"/>
    </source>
</evidence>
<dbReference type="CDD" id="cd05013">
    <property type="entry name" value="SIS_RpiR"/>
    <property type="match status" value="1"/>
</dbReference>
<dbReference type="GO" id="GO:1901135">
    <property type="term" value="P:carbohydrate derivative metabolic process"/>
    <property type="evidence" value="ECO:0007669"/>
    <property type="project" value="InterPro"/>
</dbReference>
<dbReference type="GO" id="GO:0097367">
    <property type="term" value="F:carbohydrate derivative binding"/>
    <property type="evidence" value="ECO:0007669"/>
    <property type="project" value="InterPro"/>
</dbReference>
<dbReference type="Proteomes" id="UP000051264">
    <property type="component" value="Unassembled WGS sequence"/>
</dbReference>
<dbReference type="GO" id="GO:0003677">
    <property type="term" value="F:DNA binding"/>
    <property type="evidence" value="ECO:0007669"/>
    <property type="project" value="UniProtKB-KW"/>
</dbReference>
<feature type="domain" description="SIS" evidence="5">
    <location>
        <begin position="122"/>
        <end position="264"/>
    </location>
</feature>
<evidence type="ECO:0000313" key="7">
    <source>
        <dbReference type="Proteomes" id="UP000051264"/>
    </source>
</evidence>
<comment type="caution">
    <text evidence="6">The sequence shown here is derived from an EMBL/GenBank/DDBJ whole genome shotgun (WGS) entry which is preliminary data.</text>
</comment>
<dbReference type="Pfam" id="PF01418">
    <property type="entry name" value="HTH_6"/>
    <property type="match status" value="1"/>
</dbReference>
<evidence type="ECO:0000256" key="1">
    <source>
        <dbReference type="ARBA" id="ARBA00023015"/>
    </source>
</evidence>
<dbReference type="InterPro" id="IPR046348">
    <property type="entry name" value="SIS_dom_sf"/>
</dbReference>
<dbReference type="InterPro" id="IPR001347">
    <property type="entry name" value="SIS_dom"/>
</dbReference>